<evidence type="ECO:0000256" key="1">
    <source>
        <dbReference type="ARBA" id="ARBA00023125"/>
    </source>
</evidence>
<dbReference type="Pfam" id="PF01381">
    <property type="entry name" value="HTH_3"/>
    <property type="match status" value="1"/>
</dbReference>
<evidence type="ECO:0000313" key="5">
    <source>
        <dbReference type="Proteomes" id="UP000006304"/>
    </source>
</evidence>
<sequence length="109" mass="11703">MIMTATANKTKQTSKKTRSETTASLAAKRATPEYRAAAAAFRLAAEIGDAVRAAREARGWTQSELAERAGLKQHAVSRLESGDVVPTLKTLLRVSDALEVEIVTVKHVA</sequence>
<organism evidence="4 5">
    <name type="scientific">Nocardia brasiliensis (strain ATCC 700358 / HUJEG-1)</name>
    <dbReference type="NCBI Taxonomy" id="1133849"/>
    <lineage>
        <taxon>Bacteria</taxon>
        <taxon>Bacillati</taxon>
        <taxon>Actinomycetota</taxon>
        <taxon>Actinomycetes</taxon>
        <taxon>Mycobacteriales</taxon>
        <taxon>Nocardiaceae</taxon>
        <taxon>Nocardia</taxon>
    </lineage>
</organism>
<dbReference type="HOGENOM" id="CLU_2181115_0_0_11"/>
<dbReference type="SUPFAM" id="SSF47413">
    <property type="entry name" value="lambda repressor-like DNA-binding domains"/>
    <property type="match status" value="1"/>
</dbReference>
<evidence type="ECO:0000313" key="4">
    <source>
        <dbReference type="EMBL" id="AFT98177.1"/>
    </source>
</evidence>
<dbReference type="PROSITE" id="PS50943">
    <property type="entry name" value="HTH_CROC1"/>
    <property type="match status" value="1"/>
</dbReference>
<dbReference type="InterPro" id="IPR050807">
    <property type="entry name" value="TransReg_Diox_bact_type"/>
</dbReference>
<dbReference type="EMBL" id="CP003876">
    <property type="protein sequence ID" value="AFT98177.1"/>
    <property type="molecule type" value="Genomic_DNA"/>
</dbReference>
<feature type="compositionally biased region" description="Polar residues" evidence="2">
    <location>
        <begin position="1"/>
        <end position="11"/>
    </location>
</feature>
<dbReference type="CDD" id="cd00093">
    <property type="entry name" value="HTH_XRE"/>
    <property type="match status" value="1"/>
</dbReference>
<dbReference type="STRING" id="1133849.O3I_001075"/>
<accession>K0EG36</accession>
<dbReference type="AlphaFoldDB" id="K0EG36"/>
<keyword evidence="1" id="KW-0238">DNA-binding</keyword>
<dbReference type="PANTHER" id="PTHR46797">
    <property type="entry name" value="HTH-TYPE TRANSCRIPTIONAL REGULATOR"/>
    <property type="match status" value="1"/>
</dbReference>
<dbReference type="PANTHER" id="PTHR46797:SF1">
    <property type="entry name" value="METHYLPHOSPHONATE SYNTHASE"/>
    <property type="match status" value="1"/>
</dbReference>
<feature type="region of interest" description="Disordered" evidence="2">
    <location>
        <begin position="1"/>
        <end position="28"/>
    </location>
</feature>
<dbReference type="Gene3D" id="1.10.260.40">
    <property type="entry name" value="lambda repressor-like DNA-binding domains"/>
    <property type="match status" value="1"/>
</dbReference>
<feature type="domain" description="HTH cro/C1-type" evidence="3">
    <location>
        <begin position="51"/>
        <end position="105"/>
    </location>
</feature>
<dbReference type="eggNOG" id="COG1813">
    <property type="taxonomic scope" value="Bacteria"/>
</dbReference>
<proteinExistence type="predicted"/>
<name>K0EG36_NOCB7</name>
<dbReference type="InterPro" id="IPR001387">
    <property type="entry name" value="Cro/C1-type_HTH"/>
</dbReference>
<dbReference type="KEGG" id="nbr:O3I_001075"/>
<protein>
    <submittedName>
        <fullName evidence="4">XRE family transcriptional regulator</fullName>
    </submittedName>
</protein>
<dbReference type="InterPro" id="IPR010982">
    <property type="entry name" value="Lambda_DNA-bd_dom_sf"/>
</dbReference>
<keyword evidence="5" id="KW-1185">Reference proteome</keyword>
<evidence type="ECO:0000256" key="2">
    <source>
        <dbReference type="SAM" id="MobiDB-lite"/>
    </source>
</evidence>
<dbReference type="SMART" id="SM00530">
    <property type="entry name" value="HTH_XRE"/>
    <property type="match status" value="1"/>
</dbReference>
<gene>
    <name evidence="4" type="ORF">O3I_001075</name>
</gene>
<dbReference type="Proteomes" id="UP000006304">
    <property type="component" value="Chromosome"/>
</dbReference>
<reference evidence="4 5" key="1">
    <citation type="journal article" date="2012" name="J. Bacteriol.">
        <title>Complete genome sequence of Nocardia brasiliensis HUJEG-1.</title>
        <authorList>
            <person name="Vera-Cabrera L."/>
            <person name="Ortiz-Lopez R."/>
            <person name="Elizondo-Gonzalez R."/>
            <person name="Perez-Maya A.A."/>
            <person name="Ocampo-Candiani J."/>
        </authorList>
    </citation>
    <scope>NUCLEOTIDE SEQUENCE [LARGE SCALE GENOMIC DNA]</scope>
    <source>
        <strain evidence="5">ATCC 700358</strain>
    </source>
</reference>
<evidence type="ECO:0000259" key="3">
    <source>
        <dbReference type="PROSITE" id="PS50943"/>
    </source>
</evidence>
<dbReference type="GO" id="GO:0003677">
    <property type="term" value="F:DNA binding"/>
    <property type="evidence" value="ECO:0007669"/>
    <property type="project" value="UniProtKB-KW"/>
</dbReference>
<dbReference type="GO" id="GO:0003700">
    <property type="term" value="F:DNA-binding transcription factor activity"/>
    <property type="evidence" value="ECO:0007669"/>
    <property type="project" value="TreeGrafter"/>
</dbReference>
<dbReference type="GO" id="GO:0005829">
    <property type="term" value="C:cytosol"/>
    <property type="evidence" value="ECO:0007669"/>
    <property type="project" value="TreeGrafter"/>
</dbReference>